<accession>A0A1T4VWV8</accession>
<sequence length="80" mass="9208">MKLKKTKKYDDIINLEHHVSKKHPHMDIKNRAAQFAPFAALTGHEEAIDDTAKSHLDELERLEQGVKLDGVDYYDGDFDD</sequence>
<evidence type="ECO:0000313" key="2">
    <source>
        <dbReference type="Proteomes" id="UP000190814"/>
    </source>
</evidence>
<keyword evidence="2" id="KW-1185">Reference proteome</keyword>
<proteinExistence type="predicted"/>
<dbReference type="STRING" id="39495.SAMN02745111_01834"/>
<dbReference type="Proteomes" id="UP000190814">
    <property type="component" value="Unassembled WGS sequence"/>
</dbReference>
<name>A0A1T4VWV8_9FIRM</name>
<gene>
    <name evidence="1" type="ORF">SAMN02745111_01834</name>
</gene>
<reference evidence="1 2" key="1">
    <citation type="submission" date="2017-02" db="EMBL/GenBank/DDBJ databases">
        <authorList>
            <person name="Peterson S.W."/>
        </authorList>
    </citation>
    <scope>NUCLEOTIDE SEQUENCE [LARGE SCALE GENOMIC DNA]</scope>
    <source>
        <strain evidence="1 2">ATCC 35992</strain>
    </source>
</reference>
<protein>
    <submittedName>
        <fullName evidence="1">Uncharacterized protein</fullName>
    </submittedName>
</protein>
<organism evidence="1 2">
    <name type="scientific">Eubacterium uniforme</name>
    <dbReference type="NCBI Taxonomy" id="39495"/>
    <lineage>
        <taxon>Bacteria</taxon>
        <taxon>Bacillati</taxon>
        <taxon>Bacillota</taxon>
        <taxon>Clostridia</taxon>
        <taxon>Eubacteriales</taxon>
        <taxon>Eubacteriaceae</taxon>
        <taxon>Eubacterium</taxon>
    </lineage>
</organism>
<dbReference type="OrthoDB" id="361760at2"/>
<dbReference type="EMBL" id="FUXZ01000011">
    <property type="protein sequence ID" value="SKA69389.1"/>
    <property type="molecule type" value="Genomic_DNA"/>
</dbReference>
<dbReference type="AlphaFoldDB" id="A0A1T4VWV8"/>
<evidence type="ECO:0000313" key="1">
    <source>
        <dbReference type="EMBL" id="SKA69389.1"/>
    </source>
</evidence>
<dbReference type="RefSeq" id="WP_078766683.1">
    <property type="nucleotide sequence ID" value="NZ_FUXZ01000011.1"/>
</dbReference>